<dbReference type="GO" id="GO:0006508">
    <property type="term" value="P:proteolysis"/>
    <property type="evidence" value="ECO:0007669"/>
    <property type="project" value="InterPro"/>
</dbReference>
<evidence type="ECO:0000259" key="3">
    <source>
        <dbReference type="Pfam" id="PF12146"/>
    </source>
</evidence>
<evidence type="ECO:0000256" key="2">
    <source>
        <dbReference type="SAM" id="SignalP"/>
    </source>
</evidence>
<dbReference type="InterPro" id="IPR029058">
    <property type="entry name" value="AB_hydrolase_fold"/>
</dbReference>
<accession>A0A2P8ED80</accession>
<dbReference type="InterPro" id="IPR002471">
    <property type="entry name" value="Pept_S9_AS"/>
</dbReference>
<dbReference type="OrthoDB" id="9809549at2"/>
<dbReference type="InterPro" id="IPR053145">
    <property type="entry name" value="AB_hydrolase_Est10"/>
</dbReference>
<dbReference type="Proteomes" id="UP000240708">
    <property type="component" value="Unassembled WGS sequence"/>
</dbReference>
<dbReference type="GO" id="GO:0004252">
    <property type="term" value="F:serine-type endopeptidase activity"/>
    <property type="evidence" value="ECO:0007669"/>
    <property type="project" value="InterPro"/>
</dbReference>
<keyword evidence="5" id="KW-1185">Reference proteome</keyword>
<dbReference type="EMBL" id="PYGF01000001">
    <property type="protein sequence ID" value="PSL07411.1"/>
    <property type="molecule type" value="Genomic_DNA"/>
</dbReference>
<protein>
    <recommendedName>
        <fullName evidence="3">Serine aminopeptidase S33 domain-containing protein</fullName>
    </recommendedName>
</protein>
<sequence length="469" mass="52660">MKKLSVTVLLSIFLNSFTFSQSLNGIWEGELQVIGQNLPLIFNFQQVENEWTGTMDSPKQGAKGIALSKVLFDGLMLHFEVGNGVIIFDGLFVGENIQGTFKQSGMNLPLDLKRSNKTLPEEKELKRPQTPKPPYNYESIEIGFSNQIGDQLKGTITKPSGKGPFPAVILISGSGPQNRNSEIFGHEPFWVIANHLSQNGTVVLRYDERGVGESQGDFSNATSSDFFKDAQEAIRHLKSFDFVDKGKVGVIGHSEGGLIAWMMAAEAENLGLRFSISLAGPVVPITDLMRKQTEDVSRSAGNPRELVEQQVSINSRYYQMIKESKDIVDAKSKVKDLIESEFANYELSPEMKQQQVNTLTQALEKSLNPWFFYFIRTDPELYIRQIRIPVMAAFGGKDIQVNAAQNGNRLLELFEGKDEYLDLKVYPELNHLFQTAYTGSITEYAEIEETFNENVLRDISDFILNLKNK</sequence>
<feature type="signal peptide" evidence="2">
    <location>
        <begin position="1"/>
        <end position="20"/>
    </location>
</feature>
<comment type="caution">
    <text evidence="4">The sequence shown here is derived from an EMBL/GenBank/DDBJ whole genome shotgun (WGS) entry which is preliminary data.</text>
</comment>
<gene>
    <name evidence="4" type="ORF">CLV48_101341</name>
</gene>
<dbReference type="PANTHER" id="PTHR43265:SF1">
    <property type="entry name" value="ESTERASE ESTD"/>
    <property type="match status" value="1"/>
</dbReference>
<dbReference type="SUPFAM" id="SSF53474">
    <property type="entry name" value="alpha/beta-Hydrolases"/>
    <property type="match status" value="1"/>
</dbReference>
<evidence type="ECO:0000256" key="1">
    <source>
        <dbReference type="ARBA" id="ARBA00022801"/>
    </source>
</evidence>
<feature type="chain" id="PRO_5015199178" description="Serine aminopeptidase S33 domain-containing protein" evidence="2">
    <location>
        <begin position="21"/>
        <end position="469"/>
    </location>
</feature>
<feature type="domain" description="Serine aminopeptidase S33" evidence="3">
    <location>
        <begin position="192"/>
        <end position="354"/>
    </location>
</feature>
<name>A0A2P8ED80_9BACT</name>
<dbReference type="PROSITE" id="PS00708">
    <property type="entry name" value="PRO_ENDOPEP_SER"/>
    <property type="match status" value="1"/>
</dbReference>
<dbReference type="RefSeq" id="WP_106565500.1">
    <property type="nucleotide sequence ID" value="NZ_JAUVYL010000012.1"/>
</dbReference>
<dbReference type="Gene3D" id="3.40.50.1820">
    <property type="entry name" value="alpha/beta hydrolase"/>
    <property type="match status" value="1"/>
</dbReference>
<reference evidence="4 5" key="1">
    <citation type="submission" date="2018-03" db="EMBL/GenBank/DDBJ databases">
        <title>Genomic Encyclopedia of Archaeal and Bacterial Type Strains, Phase II (KMG-II): from individual species to whole genera.</title>
        <authorList>
            <person name="Goeker M."/>
        </authorList>
    </citation>
    <scope>NUCLEOTIDE SEQUENCE [LARGE SCALE GENOMIC DNA]</scope>
    <source>
        <strain evidence="4 5">DSM 28057</strain>
    </source>
</reference>
<keyword evidence="2" id="KW-0732">Signal</keyword>
<evidence type="ECO:0000313" key="4">
    <source>
        <dbReference type="EMBL" id="PSL07411.1"/>
    </source>
</evidence>
<dbReference type="InterPro" id="IPR022742">
    <property type="entry name" value="Hydrolase_4"/>
</dbReference>
<keyword evidence="1" id="KW-0378">Hydrolase</keyword>
<organism evidence="4 5">
    <name type="scientific">Cecembia rubra</name>
    <dbReference type="NCBI Taxonomy" id="1485585"/>
    <lineage>
        <taxon>Bacteria</taxon>
        <taxon>Pseudomonadati</taxon>
        <taxon>Bacteroidota</taxon>
        <taxon>Cytophagia</taxon>
        <taxon>Cytophagales</taxon>
        <taxon>Cyclobacteriaceae</taxon>
        <taxon>Cecembia</taxon>
    </lineage>
</organism>
<proteinExistence type="predicted"/>
<dbReference type="PANTHER" id="PTHR43265">
    <property type="entry name" value="ESTERASE ESTD"/>
    <property type="match status" value="1"/>
</dbReference>
<dbReference type="Pfam" id="PF12146">
    <property type="entry name" value="Hydrolase_4"/>
    <property type="match status" value="1"/>
</dbReference>
<evidence type="ECO:0000313" key="5">
    <source>
        <dbReference type="Proteomes" id="UP000240708"/>
    </source>
</evidence>
<dbReference type="GO" id="GO:0052689">
    <property type="term" value="F:carboxylic ester hydrolase activity"/>
    <property type="evidence" value="ECO:0007669"/>
    <property type="project" value="TreeGrafter"/>
</dbReference>
<dbReference type="AlphaFoldDB" id="A0A2P8ED80"/>